<gene>
    <name evidence="2" type="ORF">AGLY_016144</name>
</gene>
<reference evidence="2 3" key="1">
    <citation type="submission" date="2019-08" db="EMBL/GenBank/DDBJ databases">
        <title>The genome of the soybean aphid Biotype 1, its phylome, world population structure and adaptation to the North American continent.</title>
        <authorList>
            <person name="Giordano R."/>
            <person name="Donthu R.K."/>
            <person name="Hernandez A.G."/>
            <person name="Wright C.L."/>
            <person name="Zimin A.V."/>
        </authorList>
    </citation>
    <scope>NUCLEOTIDE SEQUENCE [LARGE SCALE GENOMIC DNA]</scope>
    <source>
        <tissue evidence="2">Whole aphids</tissue>
    </source>
</reference>
<organism evidence="2 3">
    <name type="scientific">Aphis glycines</name>
    <name type="common">Soybean aphid</name>
    <dbReference type="NCBI Taxonomy" id="307491"/>
    <lineage>
        <taxon>Eukaryota</taxon>
        <taxon>Metazoa</taxon>
        <taxon>Ecdysozoa</taxon>
        <taxon>Arthropoda</taxon>
        <taxon>Hexapoda</taxon>
        <taxon>Insecta</taxon>
        <taxon>Pterygota</taxon>
        <taxon>Neoptera</taxon>
        <taxon>Paraneoptera</taxon>
        <taxon>Hemiptera</taxon>
        <taxon>Sternorrhyncha</taxon>
        <taxon>Aphidomorpha</taxon>
        <taxon>Aphidoidea</taxon>
        <taxon>Aphididae</taxon>
        <taxon>Aphidini</taxon>
        <taxon>Aphis</taxon>
        <taxon>Aphis</taxon>
    </lineage>
</organism>
<dbReference type="OrthoDB" id="6613449at2759"/>
<evidence type="ECO:0008006" key="4">
    <source>
        <dbReference type="Google" id="ProtNLM"/>
    </source>
</evidence>
<name>A0A6G0SZB0_APHGL</name>
<accession>A0A6G0SZB0</accession>
<evidence type="ECO:0000313" key="3">
    <source>
        <dbReference type="Proteomes" id="UP000475862"/>
    </source>
</evidence>
<dbReference type="Proteomes" id="UP000475862">
    <property type="component" value="Unassembled WGS sequence"/>
</dbReference>
<evidence type="ECO:0000256" key="1">
    <source>
        <dbReference type="SAM" id="Coils"/>
    </source>
</evidence>
<comment type="caution">
    <text evidence="2">The sequence shown here is derived from an EMBL/GenBank/DDBJ whole genome shotgun (WGS) entry which is preliminary data.</text>
</comment>
<keyword evidence="3" id="KW-1185">Reference proteome</keyword>
<protein>
    <recommendedName>
        <fullName evidence="4">Cilia- and flagella-associated protein 157</fullName>
    </recommendedName>
</protein>
<proteinExistence type="predicted"/>
<evidence type="ECO:0000313" key="2">
    <source>
        <dbReference type="EMBL" id="KAE9523592.1"/>
    </source>
</evidence>
<keyword evidence="1" id="KW-0175">Coiled coil</keyword>
<dbReference type="EMBL" id="VYZN01000079">
    <property type="protein sequence ID" value="KAE9523592.1"/>
    <property type="molecule type" value="Genomic_DNA"/>
</dbReference>
<feature type="coiled-coil region" evidence="1">
    <location>
        <begin position="6"/>
        <end position="66"/>
    </location>
</feature>
<dbReference type="AlphaFoldDB" id="A0A6G0SZB0"/>
<sequence length="201" mass="24033">MILFNREKILDEKNNLEKLLKAETAQLKQEVDSMEETSLMGRLNKLDEFTKQEKVLEQKYINMKEQNVMMDKKYEIALKTMEENKFISEQIAKRNMLKRCVDFSVHMKKQSLMVKCPVEGASTNEILDLNEMVDIGNKQLEIYDKECLDLKKENKALKELLKSTREIINEKNVDDNSKENIVSWVVYFFRKSSYYYYYNYK</sequence>
<feature type="coiled-coil region" evidence="1">
    <location>
        <begin position="140"/>
        <end position="167"/>
    </location>
</feature>